<feature type="transmembrane region" description="Helical" evidence="1">
    <location>
        <begin position="36"/>
        <end position="53"/>
    </location>
</feature>
<dbReference type="PROSITE" id="PS50887">
    <property type="entry name" value="GGDEF"/>
    <property type="match status" value="1"/>
</dbReference>
<dbReference type="InterPro" id="IPR050469">
    <property type="entry name" value="Diguanylate_Cyclase"/>
</dbReference>
<dbReference type="SMART" id="SM00267">
    <property type="entry name" value="GGDEF"/>
    <property type="match status" value="1"/>
</dbReference>
<dbReference type="NCBIfam" id="TIGR00254">
    <property type="entry name" value="GGDEF"/>
    <property type="match status" value="1"/>
</dbReference>
<proteinExistence type="predicted"/>
<feature type="domain" description="GGDEF" evidence="2">
    <location>
        <begin position="229"/>
        <end position="363"/>
    </location>
</feature>
<keyword evidence="1" id="KW-1133">Transmembrane helix</keyword>
<dbReference type="GO" id="GO:0005886">
    <property type="term" value="C:plasma membrane"/>
    <property type="evidence" value="ECO:0007669"/>
    <property type="project" value="TreeGrafter"/>
</dbReference>
<evidence type="ECO:0000259" key="2">
    <source>
        <dbReference type="PROSITE" id="PS50887"/>
    </source>
</evidence>
<name>A0A1G7V173_9ACTN</name>
<dbReference type="GO" id="GO:1902201">
    <property type="term" value="P:negative regulation of bacterial-type flagellum-dependent cell motility"/>
    <property type="evidence" value="ECO:0007669"/>
    <property type="project" value="TreeGrafter"/>
</dbReference>
<evidence type="ECO:0000313" key="4">
    <source>
        <dbReference type="Proteomes" id="UP000198863"/>
    </source>
</evidence>
<dbReference type="FunFam" id="3.30.70.270:FF:000001">
    <property type="entry name" value="Diguanylate cyclase domain protein"/>
    <property type="match status" value="1"/>
</dbReference>
<dbReference type="PANTHER" id="PTHR45138">
    <property type="entry name" value="REGULATORY COMPONENTS OF SENSORY TRANSDUCTION SYSTEM"/>
    <property type="match status" value="1"/>
</dbReference>
<evidence type="ECO:0000313" key="3">
    <source>
        <dbReference type="EMBL" id="SDG53251.1"/>
    </source>
</evidence>
<accession>A0A1G7V173</accession>
<sequence>MRHTAPVPAAPHPATESRRWLLPGAGRTDSRTAARLIAALLLVGAALGSLNLLVESVLRPGGTRWVYAGAMALLVVLAVVVRVRDRVGTSLVAVLVLVGDLVYVVVALSITDPMRYAPPLMLLFCAFSAAWFLDGWRLGVHLGVVPVACWLALQGSFDDRAALAVQVVVQSIVLDVTTLGVVWLRRQVQRLVADTERLSSTDPLTGLANRRSLVAGGDRLWRQALRDGAAVAAFVLDLDRFKELNDEHGHAAGDAVLQAVATSLTGAVRPADVLARTGGEEMVVLGLVHGAADAEQLGERLRAAVQRAGHRLHPVTASVGVALAGPRPGDDPQDAVRKLIDRADLAMYTAKQAGRDRVELAEPVVPRPRVGGA</sequence>
<dbReference type="InterPro" id="IPR000160">
    <property type="entry name" value="GGDEF_dom"/>
</dbReference>
<feature type="transmembrane region" description="Helical" evidence="1">
    <location>
        <begin position="163"/>
        <end position="184"/>
    </location>
</feature>
<feature type="transmembrane region" description="Helical" evidence="1">
    <location>
        <begin position="90"/>
        <end position="110"/>
    </location>
</feature>
<dbReference type="CDD" id="cd01949">
    <property type="entry name" value="GGDEF"/>
    <property type="match status" value="1"/>
</dbReference>
<gene>
    <name evidence="3" type="ORF">SAMN05660324_2859</name>
</gene>
<feature type="transmembrane region" description="Helical" evidence="1">
    <location>
        <begin position="116"/>
        <end position="133"/>
    </location>
</feature>
<feature type="transmembrane region" description="Helical" evidence="1">
    <location>
        <begin position="65"/>
        <end position="83"/>
    </location>
</feature>
<dbReference type="InterPro" id="IPR029787">
    <property type="entry name" value="Nucleotide_cyclase"/>
</dbReference>
<reference evidence="4" key="1">
    <citation type="submission" date="2016-10" db="EMBL/GenBank/DDBJ databases">
        <authorList>
            <person name="Varghese N."/>
            <person name="Submissions S."/>
        </authorList>
    </citation>
    <scope>NUCLEOTIDE SEQUENCE [LARGE SCALE GENOMIC DNA]</scope>
    <source>
        <strain evidence="4">DSM 44526</strain>
    </source>
</reference>
<dbReference type="InterPro" id="IPR043128">
    <property type="entry name" value="Rev_trsase/Diguanyl_cyclase"/>
</dbReference>
<dbReference type="EMBL" id="FNCF01000004">
    <property type="protein sequence ID" value="SDG53251.1"/>
    <property type="molecule type" value="Genomic_DNA"/>
</dbReference>
<dbReference type="GO" id="GO:0043709">
    <property type="term" value="P:cell adhesion involved in single-species biofilm formation"/>
    <property type="evidence" value="ECO:0007669"/>
    <property type="project" value="TreeGrafter"/>
</dbReference>
<protein>
    <submittedName>
        <fullName evidence="3">Diguanylate cyclase (GGDEF) domain-containing protein</fullName>
    </submittedName>
</protein>
<evidence type="ECO:0000256" key="1">
    <source>
        <dbReference type="SAM" id="Phobius"/>
    </source>
</evidence>
<dbReference type="Proteomes" id="UP000198863">
    <property type="component" value="Unassembled WGS sequence"/>
</dbReference>
<dbReference type="AlphaFoldDB" id="A0A1G7V173"/>
<dbReference type="Gene3D" id="3.30.70.270">
    <property type="match status" value="1"/>
</dbReference>
<dbReference type="PANTHER" id="PTHR45138:SF9">
    <property type="entry name" value="DIGUANYLATE CYCLASE DGCM-RELATED"/>
    <property type="match status" value="1"/>
</dbReference>
<dbReference type="SUPFAM" id="SSF55073">
    <property type="entry name" value="Nucleotide cyclase"/>
    <property type="match status" value="1"/>
</dbReference>
<keyword evidence="1" id="KW-0812">Transmembrane</keyword>
<keyword evidence="1" id="KW-0472">Membrane</keyword>
<dbReference type="Pfam" id="PF00990">
    <property type="entry name" value="GGDEF"/>
    <property type="match status" value="1"/>
</dbReference>
<keyword evidence="4" id="KW-1185">Reference proteome</keyword>
<organism evidence="3 4">
    <name type="scientific">Klenkia brasiliensis</name>
    <dbReference type="NCBI Taxonomy" id="333142"/>
    <lineage>
        <taxon>Bacteria</taxon>
        <taxon>Bacillati</taxon>
        <taxon>Actinomycetota</taxon>
        <taxon>Actinomycetes</taxon>
        <taxon>Geodermatophilales</taxon>
        <taxon>Geodermatophilaceae</taxon>
        <taxon>Klenkia</taxon>
    </lineage>
</organism>
<feature type="transmembrane region" description="Helical" evidence="1">
    <location>
        <begin position="140"/>
        <end position="157"/>
    </location>
</feature>
<dbReference type="GO" id="GO:0052621">
    <property type="term" value="F:diguanylate cyclase activity"/>
    <property type="evidence" value="ECO:0007669"/>
    <property type="project" value="TreeGrafter"/>
</dbReference>